<keyword evidence="3 6" id="KW-0812">Transmembrane</keyword>
<comment type="subcellular location">
    <subcellularLocation>
        <location evidence="1">Cell membrane</location>
        <topology evidence="1">Multi-pass membrane protein</topology>
    </subcellularLocation>
</comment>
<sequence>MRSVVEPLSPSKAGAAPHKSILARYRPWLVALAVLAALFAAAPRLLSDYQLYTLNLIQVNILLAVGLNLVIGVTRQFALFSGALLGIGAYVAALLQMRLGVPFLLSLPVAVLATMAVSAAVSLVAWRAGGLYLAMITFGFGEVFQFILVHADAITNGPDGLAVPRPAFAGVSFAAPARLFELFLPLTAIAVAGYRLMETGSLGRTMTALGDSEIALASVGRDPRMAKTIAFAIQGAYAGLAGAMFAAAVGFIDPYSFGLGVTLQQLTAIAVGGFGSLAGAVVGGAVLTLIERGVMDLPGVREIVYGLALLVVFLGFPAGLAGLFSRRRASRPADAGR</sequence>
<feature type="transmembrane region" description="Helical" evidence="6">
    <location>
        <begin position="229"/>
        <end position="252"/>
    </location>
</feature>
<dbReference type="Pfam" id="PF02653">
    <property type="entry name" value="BPD_transp_2"/>
    <property type="match status" value="1"/>
</dbReference>
<name>A0A916UVC5_9HYPH</name>
<dbReference type="RefSeq" id="WP_188612294.1">
    <property type="nucleotide sequence ID" value="NZ_BMGG01000011.1"/>
</dbReference>
<dbReference type="InterPro" id="IPR043428">
    <property type="entry name" value="LivM-like"/>
</dbReference>
<protein>
    <recommendedName>
        <fullName evidence="9">Branched-chain amino acid ABC transporter permease</fullName>
    </recommendedName>
</protein>
<feature type="transmembrane region" description="Helical" evidence="6">
    <location>
        <begin position="103"/>
        <end position="124"/>
    </location>
</feature>
<feature type="transmembrane region" description="Helical" evidence="6">
    <location>
        <begin position="171"/>
        <end position="194"/>
    </location>
</feature>
<accession>A0A916UVC5</accession>
<proteinExistence type="predicted"/>
<evidence type="ECO:0000313" key="7">
    <source>
        <dbReference type="EMBL" id="GGC89469.1"/>
    </source>
</evidence>
<dbReference type="CDD" id="cd06581">
    <property type="entry name" value="TM_PBP1_LivM_like"/>
    <property type="match status" value="1"/>
</dbReference>
<keyword evidence="8" id="KW-1185">Reference proteome</keyword>
<feature type="transmembrane region" description="Helical" evidence="6">
    <location>
        <begin position="264"/>
        <end position="290"/>
    </location>
</feature>
<feature type="transmembrane region" description="Helical" evidence="6">
    <location>
        <begin position="131"/>
        <end position="151"/>
    </location>
</feature>
<dbReference type="GO" id="GO:0015658">
    <property type="term" value="F:branched-chain amino acid transmembrane transporter activity"/>
    <property type="evidence" value="ECO:0007669"/>
    <property type="project" value="InterPro"/>
</dbReference>
<evidence type="ECO:0000256" key="3">
    <source>
        <dbReference type="ARBA" id="ARBA00022692"/>
    </source>
</evidence>
<dbReference type="GO" id="GO:0005886">
    <property type="term" value="C:plasma membrane"/>
    <property type="evidence" value="ECO:0007669"/>
    <property type="project" value="UniProtKB-SubCell"/>
</dbReference>
<evidence type="ECO:0008006" key="9">
    <source>
        <dbReference type="Google" id="ProtNLM"/>
    </source>
</evidence>
<keyword evidence="5 6" id="KW-0472">Membrane</keyword>
<gene>
    <name evidence="7" type="ORF">GCM10010994_54130</name>
</gene>
<evidence type="ECO:0000256" key="5">
    <source>
        <dbReference type="ARBA" id="ARBA00023136"/>
    </source>
</evidence>
<evidence type="ECO:0000256" key="2">
    <source>
        <dbReference type="ARBA" id="ARBA00022475"/>
    </source>
</evidence>
<feature type="transmembrane region" description="Helical" evidence="6">
    <location>
        <begin position="302"/>
        <end position="324"/>
    </location>
</feature>
<reference evidence="7" key="1">
    <citation type="journal article" date="2014" name="Int. J. Syst. Evol. Microbiol.">
        <title>Complete genome sequence of Corynebacterium casei LMG S-19264T (=DSM 44701T), isolated from a smear-ripened cheese.</title>
        <authorList>
            <consortium name="US DOE Joint Genome Institute (JGI-PGF)"/>
            <person name="Walter F."/>
            <person name="Albersmeier A."/>
            <person name="Kalinowski J."/>
            <person name="Ruckert C."/>
        </authorList>
    </citation>
    <scope>NUCLEOTIDE SEQUENCE</scope>
    <source>
        <strain evidence="7">CGMCC 1.12919</strain>
    </source>
</reference>
<keyword evidence="4 6" id="KW-1133">Transmembrane helix</keyword>
<dbReference type="AlphaFoldDB" id="A0A916UVC5"/>
<dbReference type="EMBL" id="BMGG01000011">
    <property type="protein sequence ID" value="GGC89469.1"/>
    <property type="molecule type" value="Genomic_DNA"/>
</dbReference>
<keyword evidence="2" id="KW-1003">Cell membrane</keyword>
<dbReference type="PANTHER" id="PTHR30482:SF20">
    <property type="entry name" value="HIGH-AFFINITY BRANCHED-CHAIN AMINO ACID TRANSPORT SYSTEM PERMEASE PROTEIN LIVM"/>
    <property type="match status" value="1"/>
</dbReference>
<organism evidence="7 8">
    <name type="scientific">Chelatococcus reniformis</name>
    <dbReference type="NCBI Taxonomy" id="1494448"/>
    <lineage>
        <taxon>Bacteria</taxon>
        <taxon>Pseudomonadati</taxon>
        <taxon>Pseudomonadota</taxon>
        <taxon>Alphaproteobacteria</taxon>
        <taxon>Hyphomicrobiales</taxon>
        <taxon>Chelatococcaceae</taxon>
        <taxon>Chelatococcus</taxon>
    </lineage>
</organism>
<dbReference type="InterPro" id="IPR001851">
    <property type="entry name" value="ABC_transp_permease"/>
</dbReference>
<evidence type="ECO:0000256" key="1">
    <source>
        <dbReference type="ARBA" id="ARBA00004651"/>
    </source>
</evidence>
<dbReference type="Proteomes" id="UP000637002">
    <property type="component" value="Unassembled WGS sequence"/>
</dbReference>
<feature type="transmembrane region" description="Helical" evidence="6">
    <location>
        <begin position="52"/>
        <end position="70"/>
    </location>
</feature>
<comment type="caution">
    <text evidence="7">The sequence shown here is derived from an EMBL/GenBank/DDBJ whole genome shotgun (WGS) entry which is preliminary data.</text>
</comment>
<evidence type="ECO:0000256" key="4">
    <source>
        <dbReference type="ARBA" id="ARBA00022989"/>
    </source>
</evidence>
<dbReference type="PANTHER" id="PTHR30482">
    <property type="entry name" value="HIGH-AFFINITY BRANCHED-CHAIN AMINO ACID TRANSPORT SYSTEM PERMEASE"/>
    <property type="match status" value="1"/>
</dbReference>
<feature type="transmembrane region" description="Helical" evidence="6">
    <location>
        <begin position="77"/>
        <end position="97"/>
    </location>
</feature>
<evidence type="ECO:0000313" key="8">
    <source>
        <dbReference type="Proteomes" id="UP000637002"/>
    </source>
</evidence>
<feature type="transmembrane region" description="Helical" evidence="6">
    <location>
        <begin position="28"/>
        <end position="46"/>
    </location>
</feature>
<evidence type="ECO:0000256" key="6">
    <source>
        <dbReference type="SAM" id="Phobius"/>
    </source>
</evidence>
<reference evidence="7" key="2">
    <citation type="submission" date="2020-09" db="EMBL/GenBank/DDBJ databases">
        <authorList>
            <person name="Sun Q."/>
            <person name="Zhou Y."/>
        </authorList>
    </citation>
    <scope>NUCLEOTIDE SEQUENCE</scope>
    <source>
        <strain evidence="7">CGMCC 1.12919</strain>
    </source>
</reference>